<reference evidence="5" key="1">
    <citation type="submission" date="2017-10" db="EMBL/GenBank/DDBJ databases">
        <title>Phenotypic and genomic properties of facultatively anaerobic sulfur-reducing natronoarchaea from hypersaline soda lakes.</title>
        <authorList>
            <person name="Sorokin D.Y."/>
            <person name="Kublanov I.V."/>
            <person name="Roman P."/>
            <person name="Sinninghe Damste J.S."/>
            <person name="Golyshin P.N."/>
            <person name="Rojo D."/>
            <person name="Ciordia S."/>
            <person name="Mena Md.C."/>
            <person name="Ferrer M."/>
            <person name="Messina E."/>
            <person name="Smedile F."/>
            <person name="La Spada G."/>
            <person name="La Cono V."/>
            <person name="Yakimov M.M."/>
        </authorList>
    </citation>
    <scope>NUCLEOTIDE SEQUENCE [LARGE SCALE GENOMIC DNA]</scope>
    <source>
        <strain evidence="5">AArc1</strain>
    </source>
</reference>
<evidence type="ECO:0000256" key="1">
    <source>
        <dbReference type="SAM" id="MobiDB-lite"/>
    </source>
</evidence>
<evidence type="ECO:0000313" key="4">
    <source>
        <dbReference type="Proteomes" id="UP000258613"/>
    </source>
</evidence>
<proteinExistence type="predicted"/>
<evidence type="ECO:0000313" key="3">
    <source>
        <dbReference type="EMBL" id="AXR82072.1"/>
    </source>
</evidence>
<accession>A0A346PEJ1</accession>
<feature type="region of interest" description="Disordered" evidence="1">
    <location>
        <begin position="32"/>
        <end position="70"/>
    </location>
</feature>
<dbReference type="Proteomes" id="UP000258613">
    <property type="component" value="Chromosome"/>
</dbReference>
<evidence type="ECO:0000313" key="5">
    <source>
        <dbReference type="Proteomes" id="UP000258707"/>
    </source>
</evidence>
<evidence type="ECO:0000313" key="2">
    <source>
        <dbReference type="EMBL" id="AXR77936.1"/>
    </source>
</evidence>
<feature type="compositionally biased region" description="Acidic residues" evidence="1">
    <location>
        <begin position="55"/>
        <end position="64"/>
    </location>
</feature>
<dbReference type="OrthoDB" id="167086at2157"/>
<sequence>MDDDMLADQHRLVELVEAEGWEVTDLELSAYDSPWSDEDEPEATVTITARKPYESDDDADEDDENPFRLK</sequence>
<name>A0A346PRC7_9EURY</name>
<accession>A0A346PRC7</accession>
<keyword evidence="4" id="KW-1185">Reference proteome</keyword>
<protein>
    <submittedName>
        <fullName evidence="3">Uncharacterized protein</fullName>
    </submittedName>
</protein>
<dbReference type="KEGG" id="nag:AArcMg_2074"/>
<reference evidence="4" key="2">
    <citation type="submission" date="2018-02" db="EMBL/GenBank/DDBJ databases">
        <title>Phenotypic and genomic properties of facultatively anaerobic sulfur-reducing natronoarchaea from hypersaline soda lakes.</title>
        <authorList>
            <person name="Sorokin D.Y."/>
            <person name="Kublanov I.V."/>
            <person name="Roman P."/>
            <person name="Sinninghe Damste J.S."/>
            <person name="Golyshin P.N."/>
            <person name="Rojo D."/>
            <person name="Ciordia S."/>
            <person name="Mena M.D.C."/>
            <person name="Ferrer M."/>
            <person name="Messina E."/>
            <person name="Smedile F."/>
            <person name="La Spada G."/>
            <person name="La Cono V."/>
            <person name="Yakimov M.M."/>
        </authorList>
    </citation>
    <scope>NUCLEOTIDE SEQUENCE [LARGE SCALE GENOMIC DNA]</scope>
    <source>
        <strain evidence="4">AArc-Mg</strain>
    </source>
</reference>
<dbReference type="KEGG" id="nan:AArc1_1603"/>
<dbReference type="Proteomes" id="UP000258707">
    <property type="component" value="Chromosome"/>
</dbReference>
<dbReference type="EMBL" id="CP024047">
    <property type="protein sequence ID" value="AXR77936.1"/>
    <property type="molecule type" value="Genomic_DNA"/>
</dbReference>
<gene>
    <name evidence="2" type="ORF">AArc1_1603</name>
    <name evidence="3" type="ORF">AArcMg_2074</name>
</gene>
<dbReference type="EMBL" id="CP027033">
    <property type="protein sequence ID" value="AXR82072.1"/>
    <property type="molecule type" value="Genomic_DNA"/>
</dbReference>
<organism evidence="3 4">
    <name type="scientific">Natrarchaeobaculum sulfurireducens</name>
    <dbReference type="NCBI Taxonomy" id="2044521"/>
    <lineage>
        <taxon>Archaea</taxon>
        <taxon>Methanobacteriati</taxon>
        <taxon>Methanobacteriota</taxon>
        <taxon>Stenosarchaea group</taxon>
        <taxon>Halobacteria</taxon>
        <taxon>Halobacteriales</taxon>
        <taxon>Natrialbaceae</taxon>
        <taxon>Natrarchaeobaculum</taxon>
    </lineage>
</organism>
<reference evidence="3" key="3">
    <citation type="journal article" date="2019" name="Int. J. Syst. Evol. Microbiol.">
        <title>Natronolimnobius sulfurireducens sp. nov. and Halalkaliarchaeum desulfuricum gen. nov., sp. nov., the first sulfur-respiring alkaliphilic haloarchaea from hypersaline alkaline lakes.</title>
        <authorList>
            <person name="Sorokin D.Y."/>
            <person name="Yakimov M."/>
            <person name="Messina E."/>
            <person name="Merkel A.Y."/>
            <person name="Bale N.J."/>
            <person name="Sinninghe Damste J.S."/>
        </authorList>
    </citation>
    <scope>NUCLEOTIDE SEQUENCE</scope>
    <source>
        <strain evidence="3">AArc-Mg</strain>
        <strain evidence="2">AArc1</strain>
    </source>
</reference>
<dbReference type="AlphaFoldDB" id="A0A346PRC7"/>
<dbReference type="RefSeq" id="WP_117364060.1">
    <property type="nucleotide sequence ID" value="NZ_CP024047.1"/>
</dbReference>
<dbReference type="GeneID" id="37642561"/>